<dbReference type="Pfam" id="PF03564">
    <property type="entry name" value="DUF1759"/>
    <property type="match status" value="1"/>
</dbReference>
<dbReference type="CDD" id="cd00303">
    <property type="entry name" value="retropepsin_like"/>
    <property type="match status" value="1"/>
</dbReference>
<feature type="compositionally biased region" description="Polar residues" evidence="1">
    <location>
        <begin position="426"/>
        <end position="445"/>
    </location>
</feature>
<dbReference type="GO" id="GO:0071897">
    <property type="term" value="P:DNA biosynthetic process"/>
    <property type="evidence" value="ECO:0007669"/>
    <property type="project" value="UniProtKB-ARBA"/>
</dbReference>
<dbReference type="EMBL" id="GGMS01011959">
    <property type="protein sequence ID" value="MBY81162.1"/>
    <property type="molecule type" value="Transcribed_RNA"/>
</dbReference>
<protein>
    <submittedName>
        <fullName evidence="2">Uncharacterized protein</fullName>
    </submittedName>
</protein>
<gene>
    <name evidence="2" type="ORF">g.150148</name>
</gene>
<dbReference type="SUPFAM" id="SSF56672">
    <property type="entry name" value="DNA/RNA polymerases"/>
    <property type="match status" value="1"/>
</dbReference>
<feature type="region of interest" description="Disordered" evidence="1">
    <location>
        <begin position="423"/>
        <end position="445"/>
    </location>
</feature>
<dbReference type="InterPro" id="IPR043502">
    <property type="entry name" value="DNA/RNA_pol_sf"/>
</dbReference>
<dbReference type="OrthoDB" id="6597182at2759"/>
<dbReference type="Gene3D" id="2.40.70.10">
    <property type="entry name" value="Acid Proteases"/>
    <property type="match status" value="1"/>
</dbReference>
<evidence type="ECO:0000313" key="2">
    <source>
        <dbReference type="EMBL" id="MBY81162.1"/>
    </source>
</evidence>
<dbReference type="PANTHER" id="PTHR47331">
    <property type="entry name" value="PHD-TYPE DOMAIN-CONTAINING PROTEIN"/>
    <property type="match status" value="1"/>
</dbReference>
<dbReference type="AlphaFoldDB" id="A0A2S2QVL2"/>
<organism evidence="2">
    <name type="scientific">Sipha flava</name>
    <name type="common">yellow sugarcane aphid</name>
    <dbReference type="NCBI Taxonomy" id="143950"/>
    <lineage>
        <taxon>Eukaryota</taxon>
        <taxon>Metazoa</taxon>
        <taxon>Ecdysozoa</taxon>
        <taxon>Arthropoda</taxon>
        <taxon>Hexapoda</taxon>
        <taxon>Insecta</taxon>
        <taxon>Pterygota</taxon>
        <taxon>Neoptera</taxon>
        <taxon>Paraneoptera</taxon>
        <taxon>Hemiptera</taxon>
        <taxon>Sternorrhyncha</taxon>
        <taxon>Aphidomorpha</taxon>
        <taxon>Aphidoidea</taxon>
        <taxon>Aphididae</taxon>
        <taxon>Sipha</taxon>
    </lineage>
</organism>
<dbReference type="InterPro" id="IPR021109">
    <property type="entry name" value="Peptidase_aspartic_dom_sf"/>
</dbReference>
<reference evidence="2" key="1">
    <citation type="submission" date="2018-04" db="EMBL/GenBank/DDBJ databases">
        <title>Transcriptome assembly of Sipha flava.</title>
        <authorList>
            <person name="Scully E.D."/>
            <person name="Geib S.M."/>
            <person name="Palmer N.A."/>
            <person name="Koch K."/>
            <person name="Bradshaw J."/>
            <person name="Heng-Moss T."/>
            <person name="Sarath G."/>
        </authorList>
    </citation>
    <scope>NUCLEOTIDE SEQUENCE</scope>
</reference>
<dbReference type="InterPro" id="IPR043128">
    <property type="entry name" value="Rev_trsase/Diguanyl_cyclase"/>
</dbReference>
<accession>A0A2S2QVL2</accession>
<dbReference type="PANTHER" id="PTHR47331:SF5">
    <property type="entry name" value="RIBONUCLEASE H"/>
    <property type="match status" value="1"/>
</dbReference>
<evidence type="ECO:0000256" key="1">
    <source>
        <dbReference type="SAM" id="MobiDB-lite"/>
    </source>
</evidence>
<dbReference type="Gene3D" id="3.30.70.270">
    <property type="match status" value="1"/>
</dbReference>
<dbReference type="InterPro" id="IPR005312">
    <property type="entry name" value="DUF1759"/>
</dbReference>
<name>A0A2S2QVL2_9HEMI</name>
<proteinExistence type="predicted"/>
<dbReference type="Gene3D" id="3.10.10.10">
    <property type="entry name" value="HIV Type 1 Reverse Transcriptase, subunit A, domain 1"/>
    <property type="match status" value="1"/>
</dbReference>
<sequence length="950" mass="108231">MPNNSEEKKTQFEETREYRNLRRRRNGLKLELNAHLKFIQAYTEQPKSYQLINIRLEQVNEIINEFHRIQCQLEEMDTRDIDFHTSERIEFNEAACEVKALLMSVAECDARHSLEHSQSNTTNMSESMRLPAVPAPTFDGDLQNWSSFRDSFDAMFHDNKTLANVQKLHYLKSCLIGSAREVIKNITTTGDNYQRAYEALIARYENKSLTIQSHIRSLLDTPRVKVASTVELRNLHHHVISHIKALEALNQPIGEWDAWLVTLVCSRMDNVTAGEWQLRQQTRELPKFTDLETFLANRVSAYEVGDFERPMDGPTVTPKYVNHAPRQFAGRQNQYKSNSHDAKAFFTKNSGSRSMKCVLCAEPHGIYACDQFLRMPVPERKVIVNKFKLCFNCLNYGHQVASCNFSGCPRCGKRHNSKLHVDVSSDDSNCTSKQNETQSTSEQNTVLHARGSTVQTSTMSPIILATALIYVDDAYGKSHCCRAVLDSGSQLNFISSSCAQRLQLSKTNVSVSISGVGSMSSSTVRLLPCTISALCNDYQLKVEFYSLPIITEKLPSQVFDISQLNIPFNVKSELADPQFHIPAPVDILLGAELFYDIFLGERLQLSKYICLHRTKLGWILTGKGFENPLDQSKMTMLSTTTFNNSALSLFTSTVNIKLTNEEIRAEEHFNTNVKRIENGRFQVRLPLCADTKLLEGSQQMAKRRFFNLERRLSKDSALSQQYKSFMEEYLELDHMETVETSTSKPSYYLPHHPVFKAGSSTTKVRVVFDGSAVAPSGHSLNDILLKGPKVQPDISRILWRFRIHQVAITADIAKMYRQVVIASEDRDLQRIFYRSSPDELLKEYRLKTVTYGTKSASFLSTRCLVQIAKECSDMSIKRMTLQDFYVDDLISGGSTEDQCFTFYDKLQALLDSAGHRCLMILVNLKPLLQVIFLLEGIQCCHRNQICRLFL</sequence>